<comment type="caution">
    <text evidence="1">The sequence shown here is derived from an EMBL/GenBank/DDBJ whole genome shotgun (WGS) entry which is preliminary data.</text>
</comment>
<dbReference type="Proteomes" id="UP001596312">
    <property type="component" value="Unassembled WGS sequence"/>
</dbReference>
<keyword evidence="2" id="KW-1185">Reference proteome</keyword>
<organism evidence="1 2">
    <name type="scientific">Halalkalicoccus tibetensis</name>
    <dbReference type="NCBI Taxonomy" id="175632"/>
    <lineage>
        <taxon>Archaea</taxon>
        <taxon>Methanobacteriati</taxon>
        <taxon>Methanobacteriota</taxon>
        <taxon>Stenosarchaea group</taxon>
        <taxon>Halobacteria</taxon>
        <taxon>Halobacteriales</taxon>
        <taxon>Halococcaceae</taxon>
        <taxon>Halalkalicoccus</taxon>
    </lineage>
</organism>
<evidence type="ECO:0000313" key="2">
    <source>
        <dbReference type="Proteomes" id="UP001596312"/>
    </source>
</evidence>
<gene>
    <name evidence="1" type="ORF">ACFQGH_15320</name>
</gene>
<dbReference type="EMBL" id="JBHSXQ010000004">
    <property type="protein sequence ID" value="MFC6906565.1"/>
    <property type="molecule type" value="Genomic_DNA"/>
</dbReference>
<name>A0ABD5V8T0_9EURY</name>
<proteinExistence type="predicted"/>
<reference evidence="1 2" key="1">
    <citation type="journal article" date="2019" name="Int. J. Syst. Evol. Microbiol.">
        <title>The Global Catalogue of Microorganisms (GCM) 10K type strain sequencing project: providing services to taxonomists for standard genome sequencing and annotation.</title>
        <authorList>
            <consortium name="The Broad Institute Genomics Platform"/>
            <consortium name="The Broad Institute Genome Sequencing Center for Infectious Disease"/>
            <person name="Wu L."/>
            <person name="Ma J."/>
        </authorList>
    </citation>
    <scope>NUCLEOTIDE SEQUENCE [LARGE SCALE GENOMIC DNA]</scope>
    <source>
        <strain evidence="1 2">CGMCC 1.3240</strain>
    </source>
</reference>
<accession>A0ABD5V8T0</accession>
<dbReference type="RefSeq" id="WP_340605136.1">
    <property type="nucleotide sequence ID" value="NZ_JBBMXV010000004.1"/>
</dbReference>
<evidence type="ECO:0000313" key="1">
    <source>
        <dbReference type="EMBL" id="MFC6906565.1"/>
    </source>
</evidence>
<protein>
    <submittedName>
        <fullName evidence="1">Uncharacterized protein</fullName>
    </submittedName>
</protein>
<dbReference type="AlphaFoldDB" id="A0ABD5V8T0"/>
<sequence length="70" mass="8050">MRNFKQCAEGAGPITITADRDEGFYRELELLVEAPYSLEDELVRMLQTDRVEIADLRVEESCTIVLVQIF</sequence>